<proteinExistence type="inferred from homology"/>
<feature type="transmembrane region" description="Helical" evidence="6">
    <location>
        <begin position="251"/>
        <end position="269"/>
    </location>
</feature>
<dbReference type="KEGG" id="pin:Ping_2938"/>
<dbReference type="PANTHER" id="PTHR43483:SF3">
    <property type="entry name" value="MEMBRANE TRANSPORTER PROTEIN HI_0806-RELATED"/>
    <property type="match status" value="1"/>
</dbReference>
<dbReference type="PANTHER" id="PTHR43483">
    <property type="entry name" value="MEMBRANE TRANSPORTER PROTEIN HI_0806-RELATED"/>
    <property type="match status" value="1"/>
</dbReference>
<comment type="subcellular location">
    <subcellularLocation>
        <location evidence="6">Cell membrane</location>
        <topology evidence="6">Multi-pass membrane protein</topology>
    </subcellularLocation>
    <subcellularLocation>
        <location evidence="1">Membrane</location>
        <topology evidence="1">Multi-pass membrane protein</topology>
    </subcellularLocation>
</comment>
<evidence type="ECO:0000256" key="2">
    <source>
        <dbReference type="ARBA" id="ARBA00009142"/>
    </source>
</evidence>
<keyword evidence="6" id="KW-1003">Cell membrane</keyword>
<comment type="similarity">
    <text evidence="2 6">Belongs to the 4-toluene sulfonate uptake permease (TSUP) (TC 2.A.102) family.</text>
</comment>
<gene>
    <name evidence="7" type="ordered locus">Ping_2938</name>
</gene>
<dbReference type="InterPro" id="IPR002781">
    <property type="entry name" value="TM_pro_TauE-like"/>
</dbReference>
<keyword evidence="3 6" id="KW-0812">Transmembrane</keyword>
<keyword evidence="4 6" id="KW-1133">Transmembrane helix</keyword>
<feature type="transmembrane region" description="Helical" evidence="6">
    <location>
        <begin position="218"/>
        <end position="239"/>
    </location>
</feature>
<organism evidence="7 8">
    <name type="scientific">Psychromonas ingrahamii (strain DSM 17664 / CCUG 51855 / 37)</name>
    <dbReference type="NCBI Taxonomy" id="357804"/>
    <lineage>
        <taxon>Bacteria</taxon>
        <taxon>Pseudomonadati</taxon>
        <taxon>Pseudomonadota</taxon>
        <taxon>Gammaproteobacteria</taxon>
        <taxon>Alteromonadales</taxon>
        <taxon>Psychromonadaceae</taxon>
        <taxon>Psychromonas</taxon>
    </lineage>
</organism>
<evidence type="ECO:0000313" key="7">
    <source>
        <dbReference type="EMBL" id="ABM04640.1"/>
    </source>
</evidence>
<evidence type="ECO:0000313" key="8">
    <source>
        <dbReference type="Proteomes" id="UP000000639"/>
    </source>
</evidence>
<feature type="transmembrane region" description="Helical" evidence="6">
    <location>
        <begin position="86"/>
        <end position="106"/>
    </location>
</feature>
<evidence type="ECO:0000256" key="1">
    <source>
        <dbReference type="ARBA" id="ARBA00004141"/>
    </source>
</evidence>
<dbReference type="AlphaFoldDB" id="A1SYS5"/>
<dbReference type="Proteomes" id="UP000000639">
    <property type="component" value="Chromosome"/>
</dbReference>
<dbReference type="GO" id="GO:0005886">
    <property type="term" value="C:plasma membrane"/>
    <property type="evidence" value="ECO:0007669"/>
    <property type="project" value="UniProtKB-SubCell"/>
</dbReference>
<feature type="transmembrane region" description="Helical" evidence="6">
    <location>
        <begin position="152"/>
        <end position="172"/>
    </location>
</feature>
<dbReference type="RefSeq" id="WP_011771194.1">
    <property type="nucleotide sequence ID" value="NC_008709.1"/>
</dbReference>
<dbReference type="Pfam" id="PF01925">
    <property type="entry name" value="TauE"/>
    <property type="match status" value="1"/>
</dbReference>
<evidence type="ECO:0000256" key="5">
    <source>
        <dbReference type="ARBA" id="ARBA00023136"/>
    </source>
</evidence>
<protein>
    <recommendedName>
        <fullName evidence="6">Probable membrane transporter protein</fullName>
    </recommendedName>
</protein>
<feature type="transmembrane region" description="Helical" evidence="6">
    <location>
        <begin position="7"/>
        <end position="37"/>
    </location>
</feature>
<sequence length="272" mass="28127">MEFSNELLFVILSLMATGCLAGFLAGLLGVGGGIIIVPVLFFVFQVIGVSPETAMPIATATSLATMVFTSLSSIRAHIKRGNVDLPLLKILAPFVIMGVLAGSVIVTQINGLWLSGLFGFIAIIAALNMILRAGAKPLATKLPGTPGKGVMAGTIGFLSVMVGIGGGTLTVPSLTAFSYPMHKAVGTAAAVGFLIAFPGALSLLIIGESAADAPPMTYGLVNLLACFFLIPLTVFFAPIGARVSSYLDAKLLKRIFAISLIITGLRMLLQVF</sequence>
<dbReference type="EMBL" id="CP000510">
    <property type="protein sequence ID" value="ABM04640.1"/>
    <property type="molecule type" value="Genomic_DNA"/>
</dbReference>
<feature type="transmembrane region" description="Helical" evidence="6">
    <location>
        <begin position="112"/>
        <end position="131"/>
    </location>
</feature>
<keyword evidence="5 6" id="KW-0472">Membrane</keyword>
<evidence type="ECO:0000256" key="3">
    <source>
        <dbReference type="ARBA" id="ARBA00022692"/>
    </source>
</evidence>
<feature type="transmembrane region" description="Helical" evidence="6">
    <location>
        <begin position="184"/>
        <end position="206"/>
    </location>
</feature>
<accession>A1SYS5</accession>
<reference evidence="7 8" key="1">
    <citation type="submission" date="2007-01" db="EMBL/GenBank/DDBJ databases">
        <title>Complete sequence of Psychromonas ingrahamii 37.</title>
        <authorList>
            <consortium name="US DOE Joint Genome Institute"/>
            <person name="Copeland A."/>
            <person name="Lucas S."/>
            <person name="Lapidus A."/>
            <person name="Barry K."/>
            <person name="Detter J.C."/>
            <person name="Glavina del Rio T."/>
            <person name="Hammon N."/>
            <person name="Israni S."/>
            <person name="Dalin E."/>
            <person name="Tice H."/>
            <person name="Pitluck S."/>
            <person name="Thompson L.S."/>
            <person name="Brettin T."/>
            <person name="Bruce D."/>
            <person name="Han C."/>
            <person name="Tapia R."/>
            <person name="Schmutz J."/>
            <person name="Larimer F."/>
            <person name="Land M."/>
            <person name="Hauser L."/>
            <person name="Kyrpides N."/>
            <person name="Ivanova N."/>
            <person name="Staley J."/>
            <person name="Richardson P."/>
        </authorList>
    </citation>
    <scope>NUCLEOTIDE SEQUENCE [LARGE SCALE GENOMIC DNA]</scope>
    <source>
        <strain evidence="7 8">37</strain>
    </source>
</reference>
<feature type="transmembrane region" description="Helical" evidence="6">
    <location>
        <begin position="57"/>
        <end position="74"/>
    </location>
</feature>
<keyword evidence="8" id="KW-1185">Reference proteome</keyword>
<evidence type="ECO:0000256" key="6">
    <source>
        <dbReference type="RuleBase" id="RU363041"/>
    </source>
</evidence>
<evidence type="ECO:0000256" key="4">
    <source>
        <dbReference type="ARBA" id="ARBA00022989"/>
    </source>
</evidence>
<dbReference type="OrthoDB" id="457670at2"/>
<dbReference type="eggNOG" id="COG0730">
    <property type="taxonomic scope" value="Bacteria"/>
</dbReference>
<dbReference type="HOGENOM" id="CLU_045498_6_0_6"/>
<name>A1SYS5_PSYIN</name>